<protein>
    <recommendedName>
        <fullName evidence="5">Heptosyltransferase</fullName>
    </recommendedName>
</protein>
<proteinExistence type="predicted"/>
<evidence type="ECO:0000256" key="2">
    <source>
        <dbReference type="ARBA" id="ARBA00022679"/>
    </source>
</evidence>
<dbReference type="Proteomes" id="UP000194968">
    <property type="component" value="Unassembled WGS sequence"/>
</dbReference>
<dbReference type="SUPFAM" id="SSF53756">
    <property type="entry name" value="UDP-Glycosyltransferase/glycogen phosphorylase"/>
    <property type="match status" value="1"/>
</dbReference>
<sequence length="372" mass="42812">MVNKLLNFIKHLNRQRNLKVKPLKLAIKLYLLNRKKKVRSLLTPQDYSSVAILMNDQGIGDAIVTSYLIESLRKNAFKVFVVVEKRIAFLFDEFISVDGIIFYDRKKKTELIKEYLGNTEIDVVIDLVDKGPNSVRRSQIIKALNPLHTIGFNQEKYKLYDTSIDYHDYTSHISKRSQKVLDLMNIKVDRVSYYLNIPPCNEKAVNDFLKPYKSLGKKIIIFNPFGSNSARSFSNSQIEIILSFLSQYSNFITIVVGEPDKISNIKSTNNIIINQMASFFCTVALVKHSDFVITVDTSIVHLASHYDKKMVCVYNNRMIDNKFINNFVWGPNYANAIQVFTDENVNTGLGDLISNFDINIMLKQLENELHKL</sequence>
<dbReference type="InterPro" id="IPR002201">
    <property type="entry name" value="Glyco_trans_9"/>
</dbReference>
<reference evidence="3 4" key="1">
    <citation type="submission" date="2017-03" db="EMBL/GenBank/DDBJ databases">
        <title>Comparative genomics of honeybee gut symbionts reveal geographically distinct and subgroup specific antibiotic resistance.</title>
        <authorList>
            <person name="Ludvigsen J."/>
            <person name="Porcellato D."/>
            <person name="Labee-Lund T.M."/>
            <person name="Amdam G.V."/>
            <person name="Rudi K."/>
        </authorList>
    </citation>
    <scope>NUCLEOTIDE SEQUENCE [LARGE SCALE GENOMIC DNA]</scope>
    <source>
        <strain evidence="3 4">A-4-12</strain>
    </source>
</reference>
<dbReference type="PANTHER" id="PTHR30160">
    <property type="entry name" value="TETRAACYLDISACCHARIDE 4'-KINASE-RELATED"/>
    <property type="match status" value="1"/>
</dbReference>
<dbReference type="GO" id="GO:0005829">
    <property type="term" value="C:cytosol"/>
    <property type="evidence" value="ECO:0007669"/>
    <property type="project" value="TreeGrafter"/>
</dbReference>
<name>A0A242NYM0_9GAMM</name>
<gene>
    <name evidence="3" type="ORF">B6D06_00455</name>
</gene>
<dbReference type="OrthoDB" id="89608at2"/>
<accession>A0A242NYM0</accession>
<dbReference type="AlphaFoldDB" id="A0A242NYM0"/>
<dbReference type="EMBL" id="NASK01000047">
    <property type="protein sequence ID" value="OTQ53912.1"/>
    <property type="molecule type" value="Genomic_DNA"/>
</dbReference>
<keyword evidence="1" id="KW-0328">Glycosyltransferase</keyword>
<dbReference type="GO" id="GO:0008713">
    <property type="term" value="F:ADP-heptose-lipopolysaccharide heptosyltransferase activity"/>
    <property type="evidence" value="ECO:0007669"/>
    <property type="project" value="TreeGrafter"/>
</dbReference>
<dbReference type="RefSeq" id="WP_086319777.1">
    <property type="nucleotide sequence ID" value="NZ_NASD01000007.1"/>
</dbReference>
<evidence type="ECO:0000313" key="3">
    <source>
        <dbReference type="EMBL" id="OTQ53912.1"/>
    </source>
</evidence>
<evidence type="ECO:0000256" key="1">
    <source>
        <dbReference type="ARBA" id="ARBA00022676"/>
    </source>
</evidence>
<dbReference type="GO" id="GO:0009244">
    <property type="term" value="P:lipopolysaccharide core region biosynthetic process"/>
    <property type="evidence" value="ECO:0007669"/>
    <property type="project" value="TreeGrafter"/>
</dbReference>
<dbReference type="Gene3D" id="3.40.50.2000">
    <property type="entry name" value="Glycogen Phosphorylase B"/>
    <property type="match status" value="2"/>
</dbReference>
<keyword evidence="2" id="KW-0808">Transferase</keyword>
<dbReference type="Pfam" id="PF01075">
    <property type="entry name" value="Glyco_transf_9"/>
    <property type="match status" value="1"/>
</dbReference>
<evidence type="ECO:0008006" key="5">
    <source>
        <dbReference type="Google" id="ProtNLM"/>
    </source>
</evidence>
<dbReference type="PANTHER" id="PTHR30160:SF15">
    <property type="entry name" value="GLYCOSYLTRANSFERASE HI_0523-RELATED"/>
    <property type="match status" value="1"/>
</dbReference>
<dbReference type="InterPro" id="IPR051199">
    <property type="entry name" value="LPS_LOS_Heptosyltrfase"/>
</dbReference>
<comment type="caution">
    <text evidence="3">The sequence shown here is derived from an EMBL/GenBank/DDBJ whole genome shotgun (WGS) entry which is preliminary data.</text>
</comment>
<evidence type="ECO:0000313" key="4">
    <source>
        <dbReference type="Proteomes" id="UP000194968"/>
    </source>
</evidence>
<organism evidence="3 4">
    <name type="scientific">Gilliamella apis</name>
    <dbReference type="NCBI Taxonomy" id="1970738"/>
    <lineage>
        <taxon>Bacteria</taxon>
        <taxon>Pseudomonadati</taxon>
        <taxon>Pseudomonadota</taxon>
        <taxon>Gammaproteobacteria</taxon>
        <taxon>Orbales</taxon>
        <taxon>Orbaceae</taxon>
        <taxon>Gilliamella</taxon>
    </lineage>
</organism>